<evidence type="ECO:0000256" key="1">
    <source>
        <dbReference type="PROSITE-ProRule" id="PRU00285"/>
    </source>
</evidence>
<keyword evidence="6" id="KW-1185">Reference proteome</keyword>
<dbReference type="InterPro" id="IPR002068">
    <property type="entry name" value="A-crystallin/Hsp20_dom"/>
</dbReference>
<sequence length="117" mass="13560">MPSDKPNGMKVQVEGNNRTGLVVNGKRRRPENKDAKYHPTERRMDKSMRKFPPPEDADLRSISATFQDGDKKHAADGTQETKEHRNQSRKRLLLHQEQWCMINLEAPILLERPDTTN</sequence>
<evidence type="ECO:0000313" key="5">
    <source>
        <dbReference type="EMBL" id="KAG6473810.1"/>
    </source>
</evidence>
<dbReference type="InterPro" id="IPR008978">
    <property type="entry name" value="HSP20-like_chaperone"/>
</dbReference>
<comment type="caution">
    <text evidence="5">The sequence shown here is derived from an EMBL/GenBank/DDBJ whole genome shotgun (WGS) entry which is preliminary data.</text>
</comment>
<evidence type="ECO:0000259" key="4">
    <source>
        <dbReference type="PROSITE" id="PS01031"/>
    </source>
</evidence>
<evidence type="ECO:0000256" key="2">
    <source>
        <dbReference type="RuleBase" id="RU003616"/>
    </source>
</evidence>
<dbReference type="Pfam" id="PF00011">
    <property type="entry name" value="HSP20"/>
    <property type="match status" value="1"/>
</dbReference>
<accession>A0A8J5ESY1</accession>
<name>A0A8J5ESY1_ZINOF</name>
<evidence type="ECO:0000256" key="3">
    <source>
        <dbReference type="SAM" id="MobiDB-lite"/>
    </source>
</evidence>
<proteinExistence type="inferred from homology"/>
<reference evidence="5 6" key="1">
    <citation type="submission" date="2020-08" db="EMBL/GenBank/DDBJ databases">
        <title>Plant Genome Project.</title>
        <authorList>
            <person name="Zhang R.-G."/>
        </authorList>
    </citation>
    <scope>NUCLEOTIDE SEQUENCE [LARGE SCALE GENOMIC DNA]</scope>
    <source>
        <tissue evidence="5">Rhizome</tissue>
    </source>
</reference>
<dbReference type="Gene3D" id="2.60.40.790">
    <property type="match status" value="1"/>
</dbReference>
<comment type="similarity">
    <text evidence="1 2">Belongs to the small heat shock protein (HSP20) family.</text>
</comment>
<dbReference type="EMBL" id="JACMSC010000019">
    <property type="protein sequence ID" value="KAG6473810.1"/>
    <property type="molecule type" value="Genomic_DNA"/>
</dbReference>
<dbReference type="PROSITE" id="PS01031">
    <property type="entry name" value="SHSP"/>
    <property type="match status" value="1"/>
</dbReference>
<feature type="region of interest" description="Disordered" evidence="3">
    <location>
        <begin position="1"/>
        <end position="89"/>
    </location>
</feature>
<feature type="domain" description="SHSP" evidence="4">
    <location>
        <begin position="1"/>
        <end position="95"/>
    </location>
</feature>
<dbReference type="CDD" id="cd06464">
    <property type="entry name" value="ACD_sHsps-like"/>
    <property type="match status" value="1"/>
</dbReference>
<gene>
    <name evidence="5" type="ORF">ZIOFF_067728</name>
</gene>
<evidence type="ECO:0000313" key="6">
    <source>
        <dbReference type="Proteomes" id="UP000734854"/>
    </source>
</evidence>
<feature type="compositionally biased region" description="Basic and acidic residues" evidence="3">
    <location>
        <begin position="31"/>
        <end position="48"/>
    </location>
</feature>
<organism evidence="5 6">
    <name type="scientific">Zingiber officinale</name>
    <name type="common">Ginger</name>
    <name type="synonym">Amomum zingiber</name>
    <dbReference type="NCBI Taxonomy" id="94328"/>
    <lineage>
        <taxon>Eukaryota</taxon>
        <taxon>Viridiplantae</taxon>
        <taxon>Streptophyta</taxon>
        <taxon>Embryophyta</taxon>
        <taxon>Tracheophyta</taxon>
        <taxon>Spermatophyta</taxon>
        <taxon>Magnoliopsida</taxon>
        <taxon>Liliopsida</taxon>
        <taxon>Zingiberales</taxon>
        <taxon>Zingiberaceae</taxon>
        <taxon>Zingiber</taxon>
    </lineage>
</organism>
<dbReference type="Proteomes" id="UP000734854">
    <property type="component" value="Unassembled WGS sequence"/>
</dbReference>
<protein>
    <recommendedName>
        <fullName evidence="4">SHSP domain-containing protein</fullName>
    </recommendedName>
</protein>
<dbReference type="AlphaFoldDB" id="A0A8J5ESY1"/>
<dbReference type="SUPFAM" id="SSF49764">
    <property type="entry name" value="HSP20-like chaperones"/>
    <property type="match status" value="1"/>
</dbReference>
<feature type="compositionally biased region" description="Basic and acidic residues" evidence="3">
    <location>
        <begin position="68"/>
        <end position="86"/>
    </location>
</feature>